<feature type="region of interest" description="Disordered" evidence="1">
    <location>
        <begin position="262"/>
        <end position="301"/>
    </location>
</feature>
<protein>
    <submittedName>
        <fullName evidence="2">Uncharacterized protein</fullName>
    </submittedName>
</protein>
<sequence>MKNKKEGRFYLTTVRRFLLPLQDRHVKATCRKTSSLKFSKGTSSFSHFSCPSSSSSFSSPLVLSPRSSSPSASPSPSSLFLSSSSSSSSPPLSFLPSLLSPSHRHTSLSSFSSYSSPFSPPHSFLFSSSFSFRCFSITSRIHYLNSKTRYQALLHPSDISPSFFLLPLPLPPHAVLSYHHRFRTRKSKKASRFHPSPLPLPSPPVSSSTQSRHGASYMYTNLPLTPSQLALASGQQVMSPEVLEDLRSSFDCFHFSQQGDTTQKTLFPSTQGEKSGEKGEAKKSNCGGLGTSGESHLLSSLPPPRFVPARYLEDVAKKALQIFQEEEHEKHFSSSLLLRRKAFSGEESSSSFVTPRSSEEIYWRELENRVKELRDVLPIETLVRILTILTIRGKSVSIHPVSQTYKVFDPLSLSSSLPLVEEEEEGEGDGNASRKLSWLYEYERYTKDERLPCIRPLSPELLLCCLREVLEDFHLLSPPAVAALLATYAGSACTSSALVYTCIETWRLPRERKDKKTNEGGLEGGGEETGGRSPSSGVHTPEEMEGEHVEENSQEEKKKTSNEREKEDDGQEEEVALVVAPKGGEKDAFVEGKEVKEKEKKRRKRKDLREFSPADFSLFISSLSFLLEQQDLVHTKLSLQRKHLDDGVDVMKNEHSSSSSLSFLRKERDREFSMGSRPGSLCPPDFFHDCCIYTRENVESFSLFSFVSALTALTSEGFFPLPRLFMSESESERSLDEHISLHQTQRKRHEVSSGVCTPHVVGDETDPERHVKRRDNFISTRHKAGVLHLIEAIDLFIKKRREEHVKTLRDKRYLVRNLFELLQLSQLLLATCRCQVYIHLTSPQWDNQAQHFHSGLSTSLSQEASRDSRKAFLNGQEKDLIHLQKGEEASLYLLSYLTEGISTLHDHLEGLPRSSLPSTDRPHGDRKGEKEEDKEEEEEERDKEKGEKEKRKKRRAHDETKKESEEESLPSLSTFSYTPMSPGLMYLRNLFLNTVGIVGYSSLLSLKQFSQ</sequence>
<name>A0A2C6KF32_9APIC</name>
<organism evidence="2 3">
    <name type="scientific">Cystoisospora suis</name>
    <dbReference type="NCBI Taxonomy" id="483139"/>
    <lineage>
        <taxon>Eukaryota</taxon>
        <taxon>Sar</taxon>
        <taxon>Alveolata</taxon>
        <taxon>Apicomplexa</taxon>
        <taxon>Conoidasida</taxon>
        <taxon>Coccidia</taxon>
        <taxon>Eucoccidiorida</taxon>
        <taxon>Eimeriorina</taxon>
        <taxon>Sarcocystidae</taxon>
        <taxon>Cystoisospora</taxon>
    </lineage>
</organism>
<evidence type="ECO:0000313" key="3">
    <source>
        <dbReference type="Proteomes" id="UP000221165"/>
    </source>
</evidence>
<feature type="compositionally biased region" description="Basic and acidic residues" evidence="1">
    <location>
        <begin position="540"/>
        <end position="567"/>
    </location>
</feature>
<feature type="region of interest" description="Disordered" evidence="1">
    <location>
        <begin position="908"/>
        <end position="976"/>
    </location>
</feature>
<proteinExistence type="predicted"/>
<dbReference type="RefSeq" id="XP_067917877.1">
    <property type="nucleotide sequence ID" value="XM_068070147.1"/>
</dbReference>
<dbReference type="GeneID" id="94433358"/>
<keyword evidence="3" id="KW-1185">Reference proteome</keyword>
<dbReference type="Proteomes" id="UP000221165">
    <property type="component" value="Unassembled WGS sequence"/>
</dbReference>
<feature type="compositionally biased region" description="Basic and acidic residues" evidence="1">
    <location>
        <begin position="274"/>
        <end position="283"/>
    </location>
</feature>
<dbReference type="OrthoDB" id="331952at2759"/>
<evidence type="ECO:0000313" key="2">
    <source>
        <dbReference type="EMBL" id="PHJ16147.1"/>
    </source>
</evidence>
<gene>
    <name evidence="2" type="ORF">CSUI_010040</name>
</gene>
<feature type="compositionally biased region" description="Basic and acidic residues" evidence="1">
    <location>
        <begin position="920"/>
        <end position="931"/>
    </location>
</feature>
<feature type="compositionally biased region" description="Acidic residues" evidence="1">
    <location>
        <begin position="932"/>
        <end position="941"/>
    </location>
</feature>
<feature type="compositionally biased region" description="Polar residues" evidence="1">
    <location>
        <begin position="262"/>
        <end position="271"/>
    </location>
</feature>
<reference evidence="2 3" key="1">
    <citation type="journal article" date="2017" name="Int. J. Parasitol.">
        <title>The genome of the protozoan parasite Cystoisospora suis and a reverse vaccinology approach to identify vaccine candidates.</title>
        <authorList>
            <person name="Palmieri N."/>
            <person name="Shrestha A."/>
            <person name="Ruttkowski B."/>
            <person name="Beck T."/>
            <person name="Vogl C."/>
            <person name="Tomley F."/>
            <person name="Blake D.P."/>
            <person name="Joachim A."/>
        </authorList>
    </citation>
    <scope>NUCLEOTIDE SEQUENCE [LARGE SCALE GENOMIC DNA]</scope>
    <source>
        <strain evidence="2 3">Wien I</strain>
    </source>
</reference>
<dbReference type="AlphaFoldDB" id="A0A2C6KF32"/>
<feature type="non-terminal residue" evidence="2">
    <location>
        <position position="1011"/>
    </location>
</feature>
<evidence type="ECO:0000256" key="1">
    <source>
        <dbReference type="SAM" id="MobiDB-lite"/>
    </source>
</evidence>
<accession>A0A2C6KF32</accession>
<comment type="caution">
    <text evidence="2">The sequence shown here is derived from an EMBL/GenBank/DDBJ whole genome shotgun (WGS) entry which is preliminary data.</text>
</comment>
<dbReference type="EMBL" id="MIGC01006575">
    <property type="protein sequence ID" value="PHJ16147.1"/>
    <property type="molecule type" value="Genomic_DNA"/>
</dbReference>
<feature type="region of interest" description="Disordered" evidence="1">
    <location>
        <begin position="513"/>
        <end position="606"/>
    </location>
</feature>
<feature type="compositionally biased region" description="Basic and acidic residues" evidence="1">
    <location>
        <begin position="583"/>
        <end position="598"/>
    </location>
</feature>
<feature type="region of interest" description="Disordered" evidence="1">
    <location>
        <begin position="188"/>
        <end position="212"/>
    </location>
</feature>
<dbReference type="VEuPathDB" id="ToxoDB:CSUI_010040"/>